<organism evidence="1 2">
    <name type="scientific">Streptomyces polyasparticus</name>
    <dbReference type="NCBI Taxonomy" id="2767826"/>
    <lineage>
        <taxon>Bacteria</taxon>
        <taxon>Bacillati</taxon>
        <taxon>Actinomycetota</taxon>
        <taxon>Actinomycetes</taxon>
        <taxon>Kitasatosporales</taxon>
        <taxon>Streptomycetaceae</taxon>
        <taxon>Streptomyces</taxon>
    </lineage>
</organism>
<evidence type="ECO:0000313" key="2">
    <source>
        <dbReference type="Proteomes" id="UP000642284"/>
    </source>
</evidence>
<accession>A0ABR7SDC5</accession>
<reference evidence="1 2" key="1">
    <citation type="submission" date="2020-08" db="EMBL/GenBank/DDBJ databases">
        <title>Genemic of Streptomyces polyaspartic.</title>
        <authorList>
            <person name="Liu W."/>
        </authorList>
    </citation>
    <scope>NUCLEOTIDE SEQUENCE [LARGE SCALE GENOMIC DNA]</scope>
    <source>
        <strain evidence="1 2">TRM66268-LWL</strain>
    </source>
</reference>
<dbReference type="RefSeq" id="WP_187813418.1">
    <property type="nucleotide sequence ID" value="NZ_JACTVJ010000005.1"/>
</dbReference>
<evidence type="ECO:0000313" key="1">
    <source>
        <dbReference type="EMBL" id="MBC9712952.1"/>
    </source>
</evidence>
<dbReference type="EMBL" id="JACTVJ010000005">
    <property type="protein sequence ID" value="MBC9712952.1"/>
    <property type="molecule type" value="Genomic_DNA"/>
</dbReference>
<protein>
    <submittedName>
        <fullName evidence="1">Uncharacterized protein</fullName>
    </submittedName>
</protein>
<proteinExistence type="predicted"/>
<sequence>MGVCMEVLIVDWSWLRPQPADRRGELVEVAAFGPEDAYDYDLPEGWTWPEGAEDRWWARYEFRSTMTSYKAHFWAGERWDKLRDFVDPPLREALDQFGAPLFWGEHHHELLPPDQPPFSAAVVSHPDDWHREAGVMLWLRPEDVEVLRRFWAQAEPHLSSLRDPFERHLPELTGWIADFDSFARLVTEWGDVVSRAAEREWAVIGLRC</sequence>
<gene>
    <name evidence="1" type="ORF">H9Y04_10265</name>
</gene>
<dbReference type="Proteomes" id="UP000642284">
    <property type="component" value="Unassembled WGS sequence"/>
</dbReference>
<name>A0ABR7SDC5_9ACTN</name>
<comment type="caution">
    <text evidence="1">The sequence shown here is derived from an EMBL/GenBank/DDBJ whole genome shotgun (WGS) entry which is preliminary data.</text>
</comment>
<keyword evidence="2" id="KW-1185">Reference proteome</keyword>